<organism evidence="1 2">
    <name type="scientific">Agitococcus lubricus</name>
    <dbReference type="NCBI Taxonomy" id="1077255"/>
    <lineage>
        <taxon>Bacteria</taxon>
        <taxon>Pseudomonadati</taxon>
        <taxon>Pseudomonadota</taxon>
        <taxon>Gammaproteobacteria</taxon>
        <taxon>Moraxellales</taxon>
        <taxon>Moraxellaceae</taxon>
        <taxon>Agitococcus</taxon>
    </lineage>
</organism>
<comment type="caution">
    <text evidence="1">The sequence shown here is derived from an EMBL/GenBank/DDBJ whole genome shotgun (WGS) entry which is preliminary data.</text>
</comment>
<dbReference type="SUPFAM" id="SSF53474">
    <property type="entry name" value="alpha/beta-Hydrolases"/>
    <property type="match status" value="1"/>
</dbReference>
<evidence type="ECO:0000313" key="2">
    <source>
        <dbReference type="Proteomes" id="UP000244223"/>
    </source>
</evidence>
<dbReference type="Proteomes" id="UP000244223">
    <property type="component" value="Unassembled WGS sequence"/>
</dbReference>
<accession>A0A2T5IZ29</accession>
<reference evidence="1 2" key="1">
    <citation type="submission" date="2018-04" db="EMBL/GenBank/DDBJ databases">
        <title>Genomic Encyclopedia of Archaeal and Bacterial Type Strains, Phase II (KMG-II): from individual species to whole genera.</title>
        <authorList>
            <person name="Goeker M."/>
        </authorList>
    </citation>
    <scope>NUCLEOTIDE SEQUENCE [LARGE SCALE GENOMIC DNA]</scope>
    <source>
        <strain evidence="1 2">DSM 5822</strain>
    </source>
</reference>
<proteinExistence type="predicted"/>
<dbReference type="AlphaFoldDB" id="A0A2T5IZ29"/>
<protein>
    <recommendedName>
        <fullName evidence="3">Triacylglycerol lipase</fullName>
    </recommendedName>
</protein>
<keyword evidence="2" id="KW-1185">Reference proteome</keyword>
<gene>
    <name evidence="1" type="ORF">C8N29_108100</name>
</gene>
<dbReference type="EMBL" id="QAON01000008">
    <property type="protein sequence ID" value="PTQ89216.1"/>
    <property type="molecule type" value="Genomic_DNA"/>
</dbReference>
<dbReference type="InterPro" id="IPR029058">
    <property type="entry name" value="AB_hydrolase_fold"/>
</dbReference>
<evidence type="ECO:0008006" key="3">
    <source>
        <dbReference type="Google" id="ProtNLM"/>
    </source>
</evidence>
<name>A0A2T5IZ29_9GAMM</name>
<dbReference type="Gene3D" id="3.40.50.1820">
    <property type="entry name" value="alpha/beta hydrolase"/>
    <property type="match status" value="1"/>
</dbReference>
<sequence length="170" mass="18029">MIKGATNIPGLGPIAAPVISGVINGFFTFVDLFSGEAYRQDALAGLDSLTTKGATAFNAKYPQGIPTTACGEGAYTVNGVRYYSWSGVGHLTNPLDLVDPALALTGVVIPEGNDGLVGRCSSHLGQVIRDNYFMNHLDEVNQLFGLVSLLETNPVSVYRQQANRLKNIGL</sequence>
<evidence type="ECO:0000313" key="1">
    <source>
        <dbReference type="EMBL" id="PTQ89216.1"/>
    </source>
</evidence>